<dbReference type="OrthoDB" id="1840446at2759"/>
<feature type="compositionally biased region" description="Basic residues" evidence="3">
    <location>
        <begin position="1"/>
        <end position="12"/>
    </location>
</feature>
<feature type="compositionally biased region" description="Basic and acidic residues" evidence="3">
    <location>
        <begin position="20"/>
        <end position="33"/>
    </location>
</feature>
<dbReference type="InterPro" id="IPR040389">
    <property type="entry name" value="SMR"/>
</dbReference>
<protein>
    <submittedName>
        <fullName evidence="4">Uncharacterized protein</fullName>
    </submittedName>
</protein>
<name>A0A5N6Q5E6_9ASTR</name>
<dbReference type="GO" id="GO:0032875">
    <property type="term" value="P:regulation of DNA endoreduplication"/>
    <property type="evidence" value="ECO:0007669"/>
    <property type="project" value="InterPro"/>
</dbReference>
<evidence type="ECO:0000256" key="3">
    <source>
        <dbReference type="SAM" id="MobiDB-lite"/>
    </source>
</evidence>
<evidence type="ECO:0000313" key="5">
    <source>
        <dbReference type="Proteomes" id="UP000326396"/>
    </source>
</evidence>
<proteinExistence type="predicted"/>
<keyword evidence="2" id="KW-0131">Cell cycle</keyword>
<dbReference type="Proteomes" id="UP000326396">
    <property type="component" value="Linkage Group LG1"/>
</dbReference>
<sequence length="113" mass="12857">MAPSGKKGRRPAKNLNTKQLEGDHPVKKKKMDDECTTPKAEKYKIPENLTCPRPPKKRRVVSSCMTPVTFFNPPDIELFFASHMAMMLFQSFGSLTQAEHVGFVQSKFYANKH</sequence>
<comment type="caution">
    <text evidence="4">The sequence shown here is derived from an EMBL/GenBank/DDBJ whole genome shotgun (WGS) entry which is preliminary data.</text>
</comment>
<dbReference type="PANTHER" id="PTHR33142">
    <property type="entry name" value="CYCLIN-DEPENDENT PROTEIN KINASE INHIBITOR SMR13"/>
    <property type="match status" value="1"/>
</dbReference>
<gene>
    <name evidence="4" type="ORF">E3N88_02869</name>
</gene>
<dbReference type="PANTHER" id="PTHR33142:SF8">
    <property type="entry name" value="CYCLIN-DEPENDENT PROTEIN KINASE INHIBITOR SMR9"/>
    <property type="match status" value="1"/>
</dbReference>
<reference evidence="4 5" key="1">
    <citation type="submission" date="2019-05" db="EMBL/GenBank/DDBJ databases">
        <title>Mikania micrantha, genome provides insights into the molecular mechanism of rapid growth.</title>
        <authorList>
            <person name="Liu B."/>
        </authorList>
    </citation>
    <scope>NUCLEOTIDE SEQUENCE [LARGE SCALE GENOMIC DNA]</scope>
    <source>
        <strain evidence="4">NLD-2019</strain>
        <tissue evidence="4">Leaf</tissue>
    </source>
</reference>
<keyword evidence="1" id="KW-0649">Protein kinase inhibitor</keyword>
<evidence type="ECO:0000313" key="4">
    <source>
        <dbReference type="EMBL" id="KAD7479733.1"/>
    </source>
</evidence>
<organism evidence="4 5">
    <name type="scientific">Mikania micrantha</name>
    <name type="common">bitter vine</name>
    <dbReference type="NCBI Taxonomy" id="192012"/>
    <lineage>
        <taxon>Eukaryota</taxon>
        <taxon>Viridiplantae</taxon>
        <taxon>Streptophyta</taxon>
        <taxon>Embryophyta</taxon>
        <taxon>Tracheophyta</taxon>
        <taxon>Spermatophyta</taxon>
        <taxon>Magnoliopsida</taxon>
        <taxon>eudicotyledons</taxon>
        <taxon>Gunneridae</taxon>
        <taxon>Pentapetalae</taxon>
        <taxon>asterids</taxon>
        <taxon>campanulids</taxon>
        <taxon>Asterales</taxon>
        <taxon>Asteraceae</taxon>
        <taxon>Asteroideae</taxon>
        <taxon>Heliantheae alliance</taxon>
        <taxon>Eupatorieae</taxon>
        <taxon>Mikania</taxon>
    </lineage>
</organism>
<dbReference type="AlphaFoldDB" id="A0A5N6Q5E6"/>
<dbReference type="GO" id="GO:0005634">
    <property type="term" value="C:nucleus"/>
    <property type="evidence" value="ECO:0007669"/>
    <property type="project" value="TreeGrafter"/>
</dbReference>
<accession>A0A5N6Q5E6</accession>
<evidence type="ECO:0000256" key="2">
    <source>
        <dbReference type="ARBA" id="ARBA00023306"/>
    </source>
</evidence>
<dbReference type="EMBL" id="SZYD01000001">
    <property type="protein sequence ID" value="KAD7479733.1"/>
    <property type="molecule type" value="Genomic_DNA"/>
</dbReference>
<evidence type="ECO:0000256" key="1">
    <source>
        <dbReference type="ARBA" id="ARBA00023013"/>
    </source>
</evidence>
<feature type="region of interest" description="Disordered" evidence="3">
    <location>
        <begin position="1"/>
        <end position="35"/>
    </location>
</feature>
<keyword evidence="5" id="KW-1185">Reference proteome</keyword>
<dbReference type="GO" id="GO:0004860">
    <property type="term" value="F:protein kinase inhibitor activity"/>
    <property type="evidence" value="ECO:0007669"/>
    <property type="project" value="UniProtKB-KW"/>
</dbReference>